<gene>
    <name evidence="1" type="ORF">PXEA_LOCUS17802</name>
</gene>
<proteinExistence type="predicted"/>
<dbReference type="Proteomes" id="UP000784294">
    <property type="component" value="Unassembled WGS sequence"/>
</dbReference>
<name>A0A3S5CNW4_9PLAT</name>
<comment type="caution">
    <text evidence="1">The sequence shown here is derived from an EMBL/GenBank/DDBJ whole genome shotgun (WGS) entry which is preliminary data.</text>
</comment>
<evidence type="ECO:0000313" key="1">
    <source>
        <dbReference type="EMBL" id="VEL24362.1"/>
    </source>
</evidence>
<evidence type="ECO:0000313" key="2">
    <source>
        <dbReference type="Proteomes" id="UP000784294"/>
    </source>
</evidence>
<organism evidence="1 2">
    <name type="scientific">Protopolystoma xenopodis</name>
    <dbReference type="NCBI Taxonomy" id="117903"/>
    <lineage>
        <taxon>Eukaryota</taxon>
        <taxon>Metazoa</taxon>
        <taxon>Spiralia</taxon>
        <taxon>Lophotrochozoa</taxon>
        <taxon>Platyhelminthes</taxon>
        <taxon>Monogenea</taxon>
        <taxon>Polyopisthocotylea</taxon>
        <taxon>Polystomatidea</taxon>
        <taxon>Polystomatidae</taxon>
        <taxon>Protopolystoma</taxon>
    </lineage>
</organism>
<sequence>MDSAKVILPLPSHSISNANSKATVFFSNTPSKQIISPQDGLPDDPGLIRSLGKRFGLIRLEAHQLIGASLLSGFLLMLCVEQSGTIWLLFFLDRLGLALAWLCFRFTGSCLSLLRRRQSKSDLLL</sequence>
<protein>
    <submittedName>
        <fullName evidence="1">Uncharacterized protein</fullName>
    </submittedName>
</protein>
<dbReference type="EMBL" id="CAAALY010067321">
    <property type="protein sequence ID" value="VEL24362.1"/>
    <property type="molecule type" value="Genomic_DNA"/>
</dbReference>
<accession>A0A3S5CNW4</accession>
<reference evidence="1" key="1">
    <citation type="submission" date="2018-11" db="EMBL/GenBank/DDBJ databases">
        <authorList>
            <consortium name="Pathogen Informatics"/>
        </authorList>
    </citation>
    <scope>NUCLEOTIDE SEQUENCE</scope>
</reference>
<dbReference type="AlphaFoldDB" id="A0A3S5CNW4"/>
<keyword evidence="2" id="KW-1185">Reference proteome</keyword>